<organism evidence="2 3">
    <name type="scientific">candidate division TA06 bacterium DG_24</name>
    <dbReference type="NCBI Taxonomy" id="1703770"/>
    <lineage>
        <taxon>Bacteria</taxon>
        <taxon>Bacteria division TA06</taxon>
    </lineage>
</organism>
<dbReference type="SUPFAM" id="SSF109709">
    <property type="entry name" value="KorB DNA-binding domain-like"/>
    <property type="match status" value="1"/>
</dbReference>
<dbReference type="Gene3D" id="1.10.10.2830">
    <property type="match status" value="1"/>
</dbReference>
<name>A0A0S7WQ95_UNCT6</name>
<evidence type="ECO:0000313" key="2">
    <source>
        <dbReference type="EMBL" id="KPJ51788.1"/>
    </source>
</evidence>
<gene>
    <name evidence="2" type="ORF">AMJ39_09290</name>
</gene>
<evidence type="ECO:0000256" key="1">
    <source>
        <dbReference type="SAM" id="MobiDB-lite"/>
    </source>
</evidence>
<accession>A0A0S7WQ95</accession>
<dbReference type="Proteomes" id="UP000052008">
    <property type="component" value="Unassembled WGS sequence"/>
</dbReference>
<sequence>MFILPDPEQKSASKGHRPPKSYRNPIFLAWEWQRNLDNGDCPSKAALASKLEVSRARVTQVLRLLRLDRQVLEAIAGLGDPLPSPIVTERRLRPIVGLPREEQRQRITALLADEARVLC</sequence>
<feature type="region of interest" description="Disordered" evidence="1">
    <location>
        <begin position="1"/>
        <end position="21"/>
    </location>
</feature>
<comment type="caution">
    <text evidence="2">The sequence shown here is derived from an EMBL/GenBank/DDBJ whole genome shotgun (WGS) entry which is preliminary data.</text>
</comment>
<protein>
    <submittedName>
        <fullName evidence="2">Uncharacterized protein</fullName>
    </submittedName>
</protein>
<evidence type="ECO:0000313" key="3">
    <source>
        <dbReference type="Proteomes" id="UP000052008"/>
    </source>
</evidence>
<dbReference type="EMBL" id="LIZS01000097">
    <property type="protein sequence ID" value="KPJ51788.1"/>
    <property type="molecule type" value="Genomic_DNA"/>
</dbReference>
<dbReference type="AlphaFoldDB" id="A0A0S7WQ95"/>
<reference evidence="2 3" key="1">
    <citation type="journal article" date="2015" name="Microbiome">
        <title>Genomic resolution of linkages in carbon, nitrogen, and sulfur cycling among widespread estuary sediment bacteria.</title>
        <authorList>
            <person name="Baker B.J."/>
            <person name="Lazar C.S."/>
            <person name="Teske A.P."/>
            <person name="Dick G.J."/>
        </authorList>
    </citation>
    <scope>NUCLEOTIDE SEQUENCE [LARGE SCALE GENOMIC DNA]</scope>
    <source>
        <strain evidence="2">DG_24</strain>
    </source>
</reference>
<proteinExistence type="predicted"/>